<sequence>MVTFSKIRSFLAIAAAALLAACGTAGNNAARKPVQTAKPAAVVALALGGGASKGFAHIGIVKV</sequence>
<feature type="signal peptide" evidence="1">
    <location>
        <begin position="1"/>
        <end position="29"/>
    </location>
</feature>
<keyword evidence="1" id="KW-0732">Signal</keyword>
<gene>
    <name evidence="2" type="ORF">NCTC11421_03338</name>
</gene>
<organism evidence="2">
    <name type="scientific">Neisseria gonorrhoeae</name>
    <dbReference type="NCBI Taxonomy" id="485"/>
    <lineage>
        <taxon>Bacteria</taxon>
        <taxon>Pseudomonadati</taxon>
        <taxon>Pseudomonadota</taxon>
        <taxon>Betaproteobacteria</taxon>
        <taxon>Neisseriales</taxon>
        <taxon>Neisseriaceae</taxon>
        <taxon>Neisseria</taxon>
    </lineage>
</organism>
<dbReference type="PROSITE" id="PS51257">
    <property type="entry name" value="PROKAR_LIPOPROTEIN"/>
    <property type="match status" value="1"/>
</dbReference>
<dbReference type="EMBL" id="UGRI01000001">
    <property type="protein sequence ID" value="SUA25320.1"/>
    <property type="molecule type" value="Genomic_DNA"/>
</dbReference>
<proteinExistence type="predicted"/>
<keyword evidence="2" id="KW-0449">Lipoprotein</keyword>
<dbReference type="AlphaFoldDB" id="A0A378W1Y0"/>
<reference evidence="2" key="1">
    <citation type="submission" date="2018-06" db="EMBL/GenBank/DDBJ databases">
        <authorList>
            <consortium name="Pathogen Informatics"/>
            <person name="Doyle S."/>
        </authorList>
    </citation>
    <scope>NUCLEOTIDE SEQUENCE [LARGE SCALE GENOMIC DNA]</scope>
    <source>
        <strain evidence="2">NCTC11421</strain>
    </source>
</reference>
<feature type="chain" id="PRO_5016953676" evidence="1">
    <location>
        <begin position="30"/>
        <end position="63"/>
    </location>
</feature>
<name>A0A378W1Y0_NEIGO</name>
<accession>A0A378W1Y0</accession>
<protein>
    <submittedName>
        <fullName evidence="2">Possible lipoprotein</fullName>
    </submittedName>
</protein>
<evidence type="ECO:0000256" key="1">
    <source>
        <dbReference type="SAM" id="SignalP"/>
    </source>
</evidence>
<evidence type="ECO:0000313" key="2">
    <source>
        <dbReference type="EMBL" id="SUA25320.1"/>
    </source>
</evidence>